<feature type="transmembrane region" description="Helical" evidence="1">
    <location>
        <begin position="106"/>
        <end position="128"/>
    </location>
</feature>
<protein>
    <submittedName>
        <fullName evidence="2">Uncharacterized protein</fullName>
    </submittedName>
</protein>
<evidence type="ECO:0000313" key="3">
    <source>
        <dbReference type="Proteomes" id="UP000245977"/>
    </source>
</evidence>
<reference evidence="2" key="1">
    <citation type="submission" date="2019-08" db="EMBL/GenBank/DDBJ databases">
        <title>The complete genome of Acinetobacter defluvii strain WCHAD010030.</title>
        <authorList>
            <person name="Hu Y."/>
            <person name="Qin J."/>
            <person name="Feng Y."/>
            <person name="Zong Z."/>
        </authorList>
    </citation>
    <scope>NUCLEOTIDE SEQUENCE</scope>
    <source>
        <strain evidence="2">WCHA30</strain>
    </source>
</reference>
<gene>
    <name evidence="2" type="ORF">DJ533_05700</name>
</gene>
<dbReference type="AlphaFoldDB" id="A0A2S2FCT4"/>
<organism evidence="2 3">
    <name type="scientific">Acinetobacter defluvii</name>
    <dbReference type="NCBI Taxonomy" id="1871111"/>
    <lineage>
        <taxon>Bacteria</taxon>
        <taxon>Pseudomonadati</taxon>
        <taxon>Pseudomonadota</taxon>
        <taxon>Gammaproteobacteria</taxon>
        <taxon>Moraxellales</taxon>
        <taxon>Moraxellaceae</taxon>
        <taxon>Acinetobacter</taxon>
    </lineage>
</organism>
<dbReference type="RefSeq" id="WP_065994329.1">
    <property type="nucleotide sequence ID" value="NZ_CP029397.2"/>
</dbReference>
<evidence type="ECO:0000313" key="2">
    <source>
        <dbReference type="EMBL" id="AWL28112.1"/>
    </source>
</evidence>
<keyword evidence="1" id="KW-1133">Transmembrane helix</keyword>
<dbReference type="STRING" id="1871111.GCA_001704615_00410"/>
<name>A0A2S2FCT4_9GAMM</name>
<feature type="transmembrane region" description="Helical" evidence="1">
    <location>
        <begin position="73"/>
        <end position="94"/>
    </location>
</feature>
<dbReference type="EMBL" id="CP029397">
    <property type="protein sequence ID" value="AWL28112.1"/>
    <property type="molecule type" value="Genomic_DNA"/>
</dbReference>
<dbReference type="OrthoDB" id="7059209at2"/>
<accession>A0A2S2FCT4</accession>
<proteinExistence type="predicted"/>
<keyword evidence="1" id="KW-0812">Transmembrane</keyword>
<evidence type="ECO:0000256" key="1">
    <source>
        <dbReference type="SAM" id="Phobius"/>
    </source>
</evidence>
<sequence length="214" mass="23966">MKCPKCNSSILNENINIQDNIAKCISCENVFKASEGLDTSDSKFQINQPPHGAWYEPQPNEVIVGATTRSAAALYLIPFTCVWAGFSLGSIYGSQIANHEFSLSDSLFGIPFLIGTLFMLRMILMSVFGKVEIHANREGGVIFTGVGSIGRKTEFLWRDISNIHSGTTRPIFQRYDQEAIVMEGKSSITFGESLNDERQYYLLNALRKMKSQYR</sequence>
<dbReference type="Proteomes" id="UP000245977">
    <property type="component" value="Chromosome"/>
</dbReference>
<keyword evidence="1" id="KW-0472">Membrane</keyword>
<dbReference type="KEGG" id="adv:DJ533_05700"/>
<keyword evidence="3" id="KW-1185">Reference proteome</keyword>